<evidence type="ECO:0000313" key="1">
    <source>
        <dbReference type="EMBL" id="EKU90315.1"/>
    </source>
</evidence>
<evidence type="ECO:0000313" key="2">
    <source>
        <dbReference type="Proteomes" id="UP000009872"/>
    </source>
</evidence>
<keyword evidence="2" id="KW-1185">Reference proteome</keyword>
<dbReference type="EMBL" id="ADLF01000009">
    <property type="protein sequence ID" value="EKU90315.1"/>
    <property type="molecule type" value="Genomic_DNA"/>
</dbReference>
<dbReference type="Proteomes" id="UP000009872">
    <property type="component" value="Unassembled WGS sequence"/>
</dbReference>
<dbReference type="RefSeq" id="WP_009129296.1">
    <property type="nucleotide sequence ID" value="NZ_JH992941.1"/>
</dbReference>
<dbReference type="PATRIC" id="fig|742727.4.peg.1760"/>
<sequence>MMTKTIEPIISGCANLVGNNPVIGTKVEYRLFGILLYKKLFYNPSKYGLECWDNYQIVI</sequence>
<organism evidence="1 2">
    <name type="scientific">Bacteroides oleiciplenus YIT 12058</name>
    <dbReference type="NCBI Taxonomy" id="742727"/>
    <lineage>
        <taxon>Bacteria</taxon>
        <taxon>Pseudomonadati</taxon>
        <taxon>Bacteroidota</taxon>
        <taxon>Bacteroidia</taxon>
        <taxon>Bacteroidales</taxon>
        <taxon>Bacteroidaceae</taxon>
        <taxon>Bacteroides</taxon>
    </lineage>
</organism>
<dbReference type="STRING" id="742727.HMPREF9447_01733"/>
<accession>K9EME9</accession>
<gene>
    <name evidence="1" type="ORF">HMPREF9447_01733</name>
</gene>
<comment type="caution">
    <text evidence="1">The sequence shown here is derived from an EMBL/GenBank/DDBJ whole genome shotgun (WGS) entry which is preliminary data.</text>
</comment>
<dbReference type="HOGENOM" id="CLU_2950678_0_0_10"/>
<dbReference type="AlphaFoldDB" id="K9EME9"/>
<protein>
    <submittedName>
        <fullName evidence="1">Uncharacterized protein</fullName>
    </submittedName>
</protein>
<reference evidence="1 2" key="1">
    <citation type="submission" date="2012-09" db="EMBL/GenBank/DDBJ databases">
        <title>The Genome Sequence of Bacteroides oleiciplenus YIT 12058.</title>
        <authorList>
            <consortium name="The Broad Institute Genome Sequencing Platform"/>
            <person name="Earl A."/>
            <person name="Ward D."/>
            <person name="Feldgarden M."/>
            <person name="Gevers D."/>
            <person name="Morotomi M."/>
            <person name="Walker B."/>
            <person name="Young S.K."/>
            <person name="Zeng Q."/>
            <person name="Gargeya S."/>
            <person name="Fitzgerald M."/>
            <person name="Haas B."/>
            <person name="Abouelleil A."/>
            <person name="Alvarado L."/>
            <person name="Arachchi H.M."/>
            <person name="Berlin A.M."/>
            <person name="Chapman S.B."/>
            <person name="Goldberg J."/>
            <person name="Griggs A."/>
            <person name="Gujja S."/>
            <person name="Hansen M."/>
            <person name="Howarth C."/>
            <person name="Imamovic A."/>
            <person name="Larimer J."/>
            <person name="McCowen C."/>
            <person name="Montmayeur A."/>
            <person name="Murphy C."/>
            <person name="Neiman D."/>
            <person name="Pearson M."/>
            <person name="Priest M."/>
            <person name="Roberts A."/>
            <person name="Saif S."/>
            <person name="Shea T."/>
            <person name="Sisk P."/>
            <person name="Sykes S."/>
            <person name="Wortman J."/>
            <person name="Nusbaum C."/>
            <person name="Birren B."/>
        </authorList>
    </citation>
    <scope>NUCLEOTIDE SEQUENCE [LARGE SCALE GENOMIC DNA]</scope>
    <source>
        <strain evidence="1 2">YIT 12058</strain>
    </source>
</reference>
<proteinExistence type="predicted"/>
<name>K9EME9_9BACE</name>